<gene>
    <name evidence="1" type="ORF">RSF11_004045</name>
</gene>
<comment type="caution">
    <text evidence="1">The sequence shown here is derived from an EMBL/GenBank/DDBJ whole genome shotgun (WGS) entry which is preliminary data.</text>
</comment>
<dbReference type="Proteomes" id="UP001182355">
    <property type="component" value="Unassembled WGS sequence"/>
</dbReference>
<organism evidence="1 2">
    <name type="scientific">Yersinia enterocolitica</name>
    <dbReference type="NCBI Taxonomy" id="630"/>
    <lineage>
        <taxon>Bacteria</taxon>
        <taxon>Pseudomonadati</taxon>
        <taxon>Pseudomonadota</taxon>
        <taxon>Gammaproteobacteria</taxon>
        <taxon>Enterobacterales</taxon>
        <taxon>Yersiniaceae</taxon>
        <taxon>Yersinia</taxon>
    </lineage>
</organism>
<dbReference type="RefSeq" id="WP_145483667.1">
    <property type="nucleotide sequence ID" value="NZ_CP107099.1"/>
</dbReference>
<reference evidence="1" key="1">
    <citation type="submission" date="2023-02" db="EMBL/GenBank/DDBJ databases">
        <authorList>
            <person name="Ashton P.M."/>
            <person name="Dallman T."/>
            <person name="Nair S."/>
            <person name="De Pinna E."/>
            <person name="Peters T."/>
            <person name="Grant K."/>
        </authorList>
    </citation>
    <scope>NUCLEOTIDE SEQUENCE</scope>
    <source>
        <strain evidence="1">01103883</strain>
    </source>
</reference>
<dbReference type="AlphaFoldDB" id="A0AAD2V372"/>
<name>A0AAD2V372_YEREN</name>
<evidence type="ECO:0000313" key="2">
    <source>
        <dbReference type="Proteomes" id="UP001182355"/>
    </source>
</evidence>
<sequence length="232" mass="25739">MPWTVIRKDFTHAASVVCALGCGRHITSGVAFVVQDENGNVGFAGSTCVKSTRNYDALIGTIPNFTSSTFIENLNAGAGGGNGGGGNAGGHAVDNHQIAITYLLLRFERLNHYGILRRTNTGMLAQIYARYLLDHDIPDVDVNYLLACANNITNHVRFNLRNLMAFYNLDNLCKIIGRSKHKNILPQDKSDANRIAKDLYKNTNAQPLDIQKINQILQRIDSKYRMRINAFQ</sequence>
<accession>A0AAD2V372</accession>
<protein>
    <submittedName>
        <fullName evidence="1">Uncharacterized protein</fullName>
    </submittedName>
</protein>
<dbReference type="EMBL" id="ABNAVX010000034">
    <property type="protein sequence ID" value="ELI8104283.1"/>
    <property type="molecule type" value="Genomic_DNA"/>
</dbReference>
<proteinExistence type="predicted"/>
<evidence type="ECO:0000313" key="1">
    <source>
        <dbReference type="EMBL" id="ELI8104283.1"/>
    </source>
</evidence>